<evidence type="ECO:0000313" key="2">
    <source>
        <dbReference type="EMBL" id="KAK9072024.1"/>
    </source>
</evidence>
<dbReference type="EMBL" id="JBCNJP010000010">
    <property type="protein sequence ID" value="KAK9072024.1"/>
    <property type="molecule type" value="Genomic_DNA"/>
</dbReference>
<dbReference type="SUPFAM" id="SSF81383">
    <property type="entry name" value="F-box domain"/>
    <property type="match status" value="1"/>
</dbReference>
<dbReference type="InterPro" id="IPR001810">
    <property type="entry name" value="F-box_dom"/>
</dbReference>
<dbReference type="AlphaFoldDB" id="A0AAP0DJ34"/>
<dbReference type="InterPro" id="IPR036047">
    <property type="entry name" value="F-box-like_dom_sf"/>
</dbReference>
<protein>
    <recommendedName>
        <fullName evidence="1">F-box domain-containing protein</fullName>
    </recommendedName>
</protein>
<reference evidence="2 3" key="1">
    <citation type="submission" date="2024-04" db="EMBL/GenBank/DDBJ databases">
        <title>The reference genome of an endangered Asteraceae, Deinandra increscens subsp. villosa, native to the Central Coast of California.</title>
        <authorList>
            <person name="Guilliams M."/>
            <person name="Hasenstab-Lehman K."/>
            <person name="Meyer R."/>
            <person name="Mcevoy S."/>
        </authorList>
    </citation>
    <scope>NUCLEOTIDE SEQUENCE [LARGE SCALE GENOMIC DNA]</scope>
    <source>
        <tissue evidence="2">Leaf</tissue>
    </source>
</reference>
<gene>
    <name evidence="2" type="ORF">SSX86_008456</name>
</gene>
<dbReference type="PANTHER" id="PTHR31215">
    <property type="entry name" value="OS05G0510400 PROTEIN-RELATED"/>
    <property type="match status" value="1"/>
</dbReference>
<dbReference type="InterPro" id="IPR044809">
    <property type="entry name" value="AUF1-like"/>
</dbReference>
<dbReference type="SUPFAM" id="SSF52047">
    <property type="entry name" value="RNI-like"/>
    <property type="match status" value="1"/>
</dbReference>
<dbReference type="Pfam" id="PF12937">
    <property type="entry name" value="F-box-like"/>
    <property type="match status" value="1"/>
</dbReference>
<dbReference type="Proteomes" id="UP001408789">
    <property type="component" value="Unassembled WGS sequence"/>
</dbReference>
<keyword evidence="3" id="KW-1185">Reference proteome</keyword>
<organism evidence="2 3">
    <name type="scientific">Deinandra increscens subsp. villosa</name>
    <dbReference type="NCBI Taxonomy" id="3103831"/>
    <lineage>
        <taxon>Eukaryota</taxon>
        <taxon>Viridiplantae</taxon>
        <taxon>Streptophyta</taxon>
        <taxon>Embryophyta</taxon>
        <taxon>Tracheophyta</taxon>
        <taxon>Spermatophyta</taxon>
        <taxon>Magnoliopsida</taxon>
        <taxon>eudicotyledons</taxon>
        <taxon>Gunneridae</taxon>
        <taxon>Pentapetalae</taxon>
        <taxon>asterids</taxon>
        <taxon>campanulids</taxon>
        <taxon>Asterales</taxon>
        <taxon>Asteraceae</taxon>
        <taxon>Asteroideae</taxon>
        <taxon>Heliantheae alliance</taxon>
        <taxon>Madieae</taxon>
        <taxon>Madiinae</taxon>
        <taxon>Deinandra</taxon>
    </lineage>
</organism>
<proteinExistence type="predicted"/>
<dbReference type="Gene3D" id="3.80.10.10">
    <property type="entry name" value="Ribonuclease Inhibitor"/>
    <property type="match status" value="1"/>
</dbReference>
<evidence type="ECO:0000259" key="1">
    <source>
        <dbReference type="Pfam" id="PF12937"/>
    </source>
</evidence>
<accession>A0AAP0DJ34</accession>
<name>A0AAP0DJ34_9ASTR</name>
<dbReference type="InterPro" id="IPR032675">
    <property type="entry name" value="LRR_dom_sf"/>
</dbReference>
<evidence type="ECO:0000313" key="3">
    <source>
        <dbReference type="Proteomes" id="UP001408789"/>
    </source>
</evidence>
<comment type="caution">
    <text evidence="2">The sequence shown here is derived from an EMBL/GenBank/DDBJ whole genome shotgun (WGS) entry which is preliminary data.</text>
</comment>
<feature type="domain" description="F-box" evidence="1">
    <location>
        <begin position="2"/>
        <end position="35"/>
    </location>
</feature>
<sequence>MDKLPHDVLLQILSRLDDSADVARCRVASKAFNTVFPGLRSINLRSSIEWHSWASTSPRIKPFKTVFLHLISKLEAVESVCLVFDRWIHRESDDFSPTDGDFAEWLPRVSGSLKSISITNRNYERQLNVLVLISAFCHNLDNLKLRFGWVSVDNLNLMPMLTSLTLEYVRMEDKCLNELNKCFPNLQVLKFLGVSGIEDPKIHLLNLKTCVWHDPWTMRSMTIITPNLITLTIQCCNPRLIHIEAHMLSYFQFNAFSYADEFMLKKFKNLKTLWLDPDDICPLLSKLPIIKTIENLTLDSIKKPQRERRDPAFTLGKLFTVFPNASSLCIRSGPWSDLEACLNPEEVWEILDGSKGLKTICAYLMLGDPSLTFSNVARVLEQCDDLSKVSLLIHSDVTCHVYESFRSKCMVRWPWLKWRWGIWSKNREDSWITDGSSIEHHKSTKKQRVR</sequence>